<dbReference type="Proteomes" id="UP001597286">
    <property type="component" value="Unassembled WGS sequence"/>
</dbReference>
<organism evidence="2 3">
    <name type="scientific">Rhodococcus gannanensis</name>
    <dbReference type="NCBI Taxonomy" id="1960308"/>
    <lineage>
        <taxon>Bacteria</taxon>
        <taxon>Bacillati</taxon>
        <taxon>Actinomycetota</taxon>
        <taxon>Actinomycetes</taxon>
        <taxon>Mycobacteriales</taxon>
        <taxon>Nocardiaceae</taxon>
        <taxon>Rhodococcus</taxon>
    </lineage>
</organism>
<dbReference type="SUPFAM" id="SSF53474">
    <property type="entry name" value="alpha/beta-Hydrolases"/>
    <property type="match status" value="1"/>
</dbReference>
<dbReference type="InterPro" id="IPR029058">
    <property type="entry name" value="AB_hydrolase_fold"/>
</dbReference>
<dbReference type="Gene3D" id="3.40.50.1820">
    <property type="entry name" value="alpha/beta hydrolase"/>
    <property type="match status" value="1"/>
</dbReference>
<dbReference type="Pfam" id="PF12697">
    <property type="entry name" value="Abhydrolase_6"/>
    <property type="match status" value="1"/>
</dbReference>
<evidence type="ECO:0000313" key="3">
    <source>
        <dbReference type="Proteomes" id="UP001597286"/>
    </source>
</evidence>
<gene>
    <name evidence="2" type="ORF">ACFSJG_14185</name>
</gene>
<dbReference type="PRINTS" id="PR00111">
    <property type="entry name" value="ABHYDROLASE"/>
</dbReference>
<dbReference type="PANTHER" id="PTHR43798">
    <property type="entry name" value="MONOACYLGLYCEROL LIPASE"/>
    <property type="match status" value="1"/>
</dbReference>
<keyword evidence="3" id="KW-1185">Reference proteome</keyword>
<dbReference type="InterPro" id="IPR000639">
    <property type="entry name" value="Epox_hydrolase-like"/>
</dbReference>
<dbReference type="PANTHER" id="PTHR43798:SF33">
    <property type="entry name" value="HYDROLASE, PUTATIVE (AFU_ORTHOLOGUE AFUA_2G14860)-RELATED"/>
    <property type="match status" value="1"/>
</dbReference>
<sequence>MSDLKVHRFGPEHGTQVLALHGLTGHGKRWRHLADGHLPQVRMIAPDLRGHGRSTWSPPWGIADQVDSLVDLLDAEATGPAIVVGHSYGGAIAMHLAARVPEKVRALILLDPAMGLDPARMLEVADLTMRYPDYTDAAEARSEKVHGAWADVASDVLDEEMAEHLVDLENGRVGWRYAVPAVVASWGELARPAVLPPATMPTVLVQAMRVQPPYVTPRLRAALAERLGDNLTVLEMDVDHMVANARPGEVAALIEKLLGHDS</sequence>
<protein>
    <submittedName>
        <fullName evidence="2">Alpha/beta fold hydrolase</fullName>
    </submittedName>
</protein>
<reference evidence="3" key="1">
    <citation type="journal article" date="2019" name="Int. J. Syst. Evol. Microbiol.">
        <title>The Global Catalogue of Microorganisms (GCM) 10K type strain sequencing project: providing services to taxonomists for standard genome sequencing and annotation.</title>
        <authorList>
            <consortium name="The Broad Institute Genomics Platform"/>
            <consortium name="The Broad Institute Genome Sequencing Center for Infectious Disease"/>
            <person name="Wu L."/>
            <person name="Ma J."/>
        </authorList>
    </citation>
    <scope>NUCLEOTIDE SEQUENCE [LARGE SCALE GENOMIC DNA]</scope>
    <source>
        <strain evidence="3">DT72</strain>
    </source>
</reference>
<name>A0ABW4P4C4_9NOCA</name>
<keyword evidence="2" id="KW-0378">Hydrolase</keyword>
<dbReference type="PRINTS" id="PR00412">
    <property type="entry name" value="EPOXHYDRLASE"/>
</dbReference>
<dbReference type="InterPro" id="IPR050266">
    <property type="entry name" value="AB_hydrolase_sf"/>
</dbReference>
<comment type="caution">
    <text evidence="2">The sequence shown here is derived from an EMBL/GenBank/DDBJ whole genome shotgun (WGS) entry which is preliminary data.</text>
</comment>
<dbReference type="GO" id="GO:0016787">
    <property type="term" value="F:hydrolase activity"/>
    <property type="evidence" value="ECO:0007669"/>
    <property type="project" value="UniProtKB-KW"/>
</dbReference>
<evidence type="ECO:0000313" key="2">
    <source>
        <dbReference type="EMBL" id="MFD1813367.1"/>
    </source>
</evidence>
<dbReference type="InterPro" id="IPR000073">
    <property type="entry name" value="AB_hydrolase_1"/>
</dbReference>
<accession>A0ABW4P4C4</accession>
<proteinExistence type="predicted"/>
<feature type="domain" description="AB hydrolase-1" evidence="1">
    <location>
        <begin position="17"/>
        <end position="252"/>
    </location>
</feature>
<dbReference type="EMBL" id="JBHUFB010000010">
    <property type="protein sequence ID" value="MFD1813367.1"/>
    <property type="molecule type" value="Genomic_DNA"/>
</dbReference>
<evidence type="ECO:0000259" key="1">
    <source>
        <dbReference type="Pfam" id="PF12697"/>
    </source>
</evidence>
<dbReference type="RefSeq" id="WP_378485833.1">
    <property type="nucleotide sequence ID" value="NZ_JBHUFB010000010.1"/>
</dbReference>